<evidence type="ECO:0000313" key="6">
    <source>
        <dbReference type="EMBL" id="SHH33269.1"/>
    </source>
</evidence>
<dbReference type="Proteomes" id="UP000186132">
    <property type="component" value="Unassembled WGS sequence"/>
</dbReference>
<feature type="domain" description="CBS" evidence="5">
    <location>
        <begin position="82"/>
        <end position="138"/>
    </location>
</feature>
<dbReference type="Gene3D" id="3.10.580.10">
    <property type="entry name" value="CBS-domain"/>
    <property type="match status" value="1"/>
</dbReference>
<feature type="region of interest" description="Disordered" evidence="3">
    <location>
        <begin position="55"/>
        <end position="75"/>
    </location>
</feature>
<proteinExistence type="predicted"/>
<dbReference type="AlphaFoldDB" id="A0A1M5S464"/>
<dbReference type="OrthoDB" id="9799454at2"/>
<dbReference type="PANTHER" id="PTHR43080:SF2">
    <property type="entry name" value="CBS DOMAIN-CONTAINING PROTEIN"/>
    <property type="match status" value="1"/>
</dbReference>
<feature type="domain" description="BON" evidence="4">
    <location>
        <begin position="134"/>
        <end position="200"/>
    </location>
</feature>
<dbReference type="PROSITE" id="PS51371">
    <property type="entry name" value="CBS"/>
    <property type="match status" value="2"/>
</dbReference>
<dbReference type="RefSeq" id="WP_073391892.1">
    <property type="nucleotide sequence ID" value="NZ_FQVU01000005.1"/>
</dbReference>
<gene>
    <name evidence="6" type="ORF">SAMN05443575_3734</name>
</gene>
<dbReference type="STRING" id="1206085.SAMN05443575_3734"/>
<dbReference type="PROSITE" id="PS50914">
    <property type="entry name" value="BON"/>
    <property type="match status" value="1"/>
</dbReference>
<dbReference type="EMBL" id="FQVU01000005">
    <property type="protein sequence ID" value="SHH33269.1"/>
    <property type="molecule type" value="Genomic_DNA"/>
</dbReference>
<organism evidence="6 7">
    <name type="scientific">Jatrophihabitans endophyticus</name>
    <dbReference type="NCBI Taxonomy" id="1206085"/>
    <lineage>
        <taxon>Bacteria</taxon>
        <taxon>Bacillati</taxon>
        <taxon>Actinomycetota</taxon>
        <taxon>Actinomycetes</taxon>
        <taxon>Jatrophihabitantales</taxon>
        <taxon>Jatrophihabitantaceae</taxon>
        <taxon>Jatrophihabitans</taxon>
    </lineage>
</organism>
<protein>
    <submittedName>
        <fullName evidence="6">CBS domain-containing protein</fullName>
    </submittedName>
</protein>
<accession>A0A1M5S464</accession>
<dbReference type="InterPro" id="IPR046342">
    <property type="entry name" value="CBS_dom_sf"/>
</dbReference>
<dbReference type="SUPFAM" id="SSF54631">
    <property type="entry name" value="CBS-domain pair"/>
    <property type="match status" value="1"/>
</dbReference>
<dbReference type="SMART" id="SM00116">
    <property type="entry name" value="CBS"/>
    <property type="match status" value="2"/>
</dbReference>
<evidence type="ECO:0000313" key="7">
    <source>
        <dbReference type="Proteomes" id="UP000186132"/>
    </source>
</evidence>
<evidence type="ECO:0000259" key="4">
    <source>
        <dbReference type="PROSITE" id="PS50914"/>
    </source>
</evidence>
<evidence type="ECO:0000259" key="5">
    <source>
        <dbReference type="PROSITE" id="PS51371"/>
    </source>
</evidence>
<dbReference type="InterPro" id="IPR007055">
    <property type="entry name" value="BON_dom"/>
</dbReference>
<evidence type="ECO:0000256" key="1">
    <source>
        <dbReference type="ARBA" id="ARBA00023122"/>
    </source>
</evidence>
<sequence length="200" mass="21372">MRAGDIMTREVVTVTPQTPVNQAIALLTRHAIASLPVVEDGEVVGIVSEPDLLRNRLPHDPAATMRPRPDGPDPGRTVEDVMNEPVLCLPTTADAADVAQVLLDNHVRAVPIVDGADLVGIVSRRDLLRLAQRDDRAIAAAVVDLLDRFAEGTRTTGWRVQADDGIVTVAGTFVDQREEGAVYALAHSVPGVVRVHVVPA</sequence>
<dbReference type="InterPro" id="IPR051257">
    <property type="entry name" value="Diverse_CBS-Domain"/>
</dbReference>
<evidence type="ECO:0000256" key="3">
    <source>
        <dbReference type="SAM" id="MobiDB-lite"/>
    </source>
</evidence>
<feature type="domain" description="CBS" evidence="5">
    <location>
        <begin position="7"/>
        <end position="64"/>
    </location>
</feature>
<dbReference type="Pfam" id="PF00571">
    <property type="entry name" value="CBS"/>
    <property type="match status" value="2"/>
</dbReference>
<dbReference type="InterPro" id="IPR000644">
    <property type="entry name" value="CBS_dom"/>
</dbReference>
<keyword evidence="1 2" id="KW-0129">CBS domain</keyword>
<keyword evidence="7" id="KW-1185">Reference proteome</keyword>
<reference evidence="7" key="1">
    <citation type="submission" date="2016-11" db="EMBL/GenBank/DDBJ databases">
        <authorList>
            <person name="Varghese N."/>
            <person name="Submissions S."/>
        </authorList>
    </citation>
    <scope>NUCLEOTIDE SEQUENCE [LARGE SCALE GENOMIC DNA]</scope>
    <source>
        <strain evidence="7">DSM 45627</strain>
    </source>
</reference>
<dbReference type="PANTHER" id="PTHR43080">
    <property type="entry name" value="CBS DOMAIN-CONTAINING PROTEIN CBSX3, MITOCHONDRIAL"/>
    <property type="match status" value="1"/>
</dbReference>
<evidence type="ECO:0000256" key="2">
    <source>
        <dbReference type="PROSITE-ProRule" id="PRU00703"/>
    </source>
</evidence>
<name>A0A1M5S464_9ACTN</name>